<comment type="caution">
    <text evidence="1">The sequence shown here is derived from an EMBL/GenBank/DDBJ whole genome shotgun (WGS) entry which is preliminary data.</text>
</comment>
<gene>
    <name evidence="1" type="ORF">LSAT_V11C500256840</name>
</gene>
<protein>
    <submittedName>
        <fullName evidence="1">Uncharacterized protein</fullName>
    </submittedName>
</protein>
<sequence length="86" mass="9924">MSFSTLKVEILVQLQLWRRSVCSPTPRTLQNQGKRLWLLIGMKNKGEQSVKVLSIHASIHLPYLHMSMHNLSAVVITIHEMSFLDR</sequence>
<dbReference type="EMBL" id="NBSK02000005">
    <property type="protein sequence ID" value="KAJ0204902.1"/>
    <property type="molecule type" value="Genomic_DNA"/>
</dbReference>
<proteinExistence type="predicted"/>
<reference evidence="1 2" key="1">
    <citation type="journal article" date="2017" name="Nat. Commun.">
        <title>Genome assembly with in vitro proximity ligation data and whole-genome triplication in lettuce.</title>
        <authorList>
            <person name="Reyes-Chin-Wo S."/>
            <person name="Wang Z."/>
            <person name="Yang X."/>
            <person name="Kozik A."/>
            <person name="Arikit S."/>
            <person name="Song C."/>
            <person name="Xia L."/>
            <person name="Froenicke L."/>
            <person name="Lavelle D.O."/>
            <person name="Truco M.J."/>
            <person name="Xia R."/>
            <person name="Zhu S."/>
            <person name="Xu C."/>
            <person name="Xu H."/>
            <person name="Xu X."/>
            <person name="Cox K."/>
            <person name="Korf I."/>
            <person name="Meyers B.C."/>
            <person name="Michelmore R.W."/>
        </authorList>
    </citation>
    <scope>NUCLEOTIDE SEQUENCE [LARGE SCALE GENOMIC DNA]</scope>
    <source>
        <strain evidence="2">cv. Salinas</strain>
        <tissue evidence="1">Seedlings</tissue>
    </source>
</reference>
<evidence type="ECO:0000313" key="2">
    <source>
        <dbReference type="Proteomes" id="UP000235145"/>
    </source>
</evidence>
<organism evidence="1 2">
    <name type="scientific">Lactuca sativa</name>
    <name type="common">Garden lettuce</name>
    <dbReference type="NCBI Taxonomy" id="4236"/>
    <lineage>
        <taxon>Eukaryota</taxon>
        <taxon>Viridiplantae</taxon>
        <taxon>Streptophyta</taxon>
        <taxon>Embryophyta</taxon>
        <taxon>Tracheophyta</taxon>
        <taxon>Spermatophyta</taxon>
        <taxon>Magnoliopsida</taxon>
        <taxon>eudicotyledons</taxon>
        <taxon>Gunneridae</taxon>
        <taxon>Pentapetalae</taxon>
        <taxon>asterids</taxon>
        <taxon>campanulids</taxon>
        <taxon>Asterales</taxon>
        <taxon>Asteraceae</taxon>
        <taxon>Cichorioideae</taxon>
        <taxon>Cichorieae</taxon>
        <taxon>Lactucinae</taxon>
        <taxon>Lactuca</taxon>
    </lineage>
</organism>
<keyword evidence="2" id="KW-1185">Reference proteome</keyword>
<dbReference type="AlphaFoldDB" id="A0A9R1XE89"/>
<accession>A0A9R1XE89</accession>
<name>A0A9R1XE89_LACSA</name>
<evidence type="ECO:0000313" key="1">
    <source>
        <dbReference type="EMBL" id="KAJ0204902.1"/>
    </source>
</evidence>
<dbReference type="Proteomes" id="UP000235145">
    <property type="component" value="Unassembled WGS sequence"/>
</dbReference>